<sequence>MLVIQFLAQVPRFICPLLVQRGGTRTQPTSAFSDSNISGSHRQPQVPERKKPPETDAWSPVPSPEQALWGLGPILGLDSKAQQTALLFEHHPSSLASEGPRVTYYLPHCSCHPQAPIRRLVKPIHEPFVGPST</sequence>
<evidence type="ECO:0000256" key="1">
    <source>
        <dbReference type="SAM" id="MobiDB-lite"/>
    </source>
</evidence>
<comment type="caution">
    <text evidence="2">The sequence shown here is derived from an EMBL/GenBank/DDBJ whole genome shotgun (WGS) entry which is preliminary data.</text>
</comment>
<name>A0A7J7VRB9_RHIFE</name>
<gene>
    <name evidence="2" type="ORF">mRhiFer1_008272</name>
</gene>
<protein>
    <submittedName>
        <fullName evidence="2">Uncharacterized protein</fullName>
    </submittedName>
</protein>
<evidence type="ECO:0000313" key="3">
    <source>
        <dbReference type="Proteomes" id="UP000585614"/>
    </source>
</evidence>
<reference evidence="2 3" key="1">
    <citation type="journal article" date="2020" name="Nature">
        <title>Six reference-quality genomes reveal evolution of bat adaptations.</title>
        <authorList>
            <person name="Jebb D."/>
            <person name="Huang Z."/>
            <person name="Pippel M."/>
            <person name="Hughes G.M."/>
            <person name="Lavrichenko K."/>
            <person name="Devanna P."/>
            <person name="Winkler S."/>
            <person name="Jermiin L.S."/>
            <person name="Skirmuntt E.C."/>
            <person name="Katzourakis A."/>
            <person name="Burkitt-Gray L."/>
            <person name="Ray D.A."/>
            <person name="Sullivan K.A.M."/>
            <person name="Roscito J.G."/>
            <person name="Kirilenko B.M."/>
            <person name="Davalos L.M."/>
            <person name="Corthals A.P."/>
            <person name="Power M.L."/>
            <person name="Jones G."/>
            <person name="Ransome R.D."/>
            <person name="Dechmann D.K.N."/>
            <person name="Locatelli A.G."/>
            <person name="Puechmaille S.J."/>
            <person name="Fedrigo O."/>
            <person name="Jarvis E.D."/>
            <person name="Hiller M."/>
            <person name="Vernes S.C."/>
            <person name="Myers E.W."/>
            <person name="Teeling E.C."/>
        </authorList>
    </citation>
    <scope>NUCLEOTIDE SEQUENCE [LARGE SCALE GENOMIC DNA]</scope>
    <source>
        <strain evidence="2">MRhiFer1</strain>
        <tissue evidence="2">Lung</tissue>
    </source>
</reference>
<dbReference type="Proteomes" id="UP000585614">
    <property type="component" value="Unassembled WGS sequence"/>
</dbReference>
<dbReference type="EMBL" id="JACAGC010000012">
    <property type="protein sequence ID" value="KAF6327556.1"/>
    <property type="molecule type" value="Genomic_DNA"/>
</dbReference>
<organism evidence="2 3">
    <name type="scientific">Rhinolophus ferrumequinum</name>
    <name type="common">Greater horseshoe bat</name>
    <dbReference type="NCBI Taxonomy" id="59479"/>
    <lineage>
        <taxon>Eukaryota</taxon>
        <taxon>Metazoa</taxon>
        <taxon>Chordata</taxon>
        <taxon>Craniata</taxon>
        <taxon>Vertebrata</taxon>
        <taxon>Euteleostomi</taxon>
        <taxon>Mammalia</taxon>
        <taxon>Eutheria</taxon>
        <taxon>Laurasiatheria</taxon>
        <taxon>Chiroptera</taxon>
        <taxon>Yinpterochiroptera</taxon>
        <taxon>Rhinolophoidea</taxon>
        <taxon>Rhinolophidae</taxon>
        <taxon>Rhinolophinae</taxon>
        <taxon>Rhinolophus</taxon>
    </lineage>
</organism>
<feature type="compositionally biased region" description="Polar residues" evidence="1">
    <location>
        <begin position="24"/>
        <end position="43"/>
    </location>
</feature>
<evidence type="ECO:0000313" key="2">
    <source>
        <dbReference type="EMBL" id="KAF6327556.1"/>
    </source>
</evidence>
<proteinExistence type="predicted"/>
<feature type="region of interest" description="Disordered" evidence="1">
    <location>
        <begin position="24"/>
        <end position="62"/>
    </location>
</feature>
<accession>A0A7J7VRB9</accession>
<dbReference type="AlphaFoldDB" id="A0A7J7VRB9"/>